<feature type="region of interest" description="Disordered" evidence="1">
    <location>
        <begin position="212"/>
        <end position="238"/>
    </location>
</feature>
<feature type="region of interest" description="Disordered" evidence="1">
    <location>
        <begin position="528"/>
        <end position="550"/>
    </location>
</feature>
<organism evidence="2 3">
    <name type="scientific">Aphanomyces euteiches</name>
    <dbReference type="NCBI Taxonomy" id="100861"/>
    <lineage>
        <taxon>Eukaryota</taxon>
        <taxon>Sar</taxon>
        <taxon>Stramenopiles</taxon>
        <taxon>Oomycota</taxon>
        <taxon>Saprolegniomycetes</taxon>
        <taxon>Saprolegniales</taxon>
        <taxon>Verrucalvaceae</taxon>
        <taxon>Aphanomyces</taxon>
    </lineage>
</organism>
<dbReference type="AlphaFoldDB" id="A0A6G0WM74"/>
<name>A0A6G0WM74_9STRA</name>
<evidence type="ECO:0000313" key="2">
    <source>
        <dbReference type="EMBL" id="KAF0728395.1"/>
    </source>
</evidence>
<evidence type="ECO:0008006" key="4">
    <source>
        <dbReference type="Google" id="ProtNLM"/>
    </source>
</evidence>
<dbReference type="EMBL" id="VJMJ01000178">
    <property type="protein sequence ID" value="KAF0728395.1"/>
    <property type="molecule type" value="Genomic_DNA"/>
</dbReference>
<gene>
    <name evidence="2" type="ORF">Ae201684_013759</name>
</gene>
<feature type="compositionally biased region" description="Polar residues" evidence="1">
    <location>
        <begin position="107"/>
        <end position="123"/>
    </location>
</feature>
<protein>
    <recommendedName>
        <fullName evidence="4">BED-type domain-containing protein</fullName>
    </recommendedName>
</protein>
<feature type="region of interest" description="Disordered" evidence="1">
    <location>
        <begin position="425"/>
        <end position="445"/>
    </location>
</feature>
<feature type="region of interest" description="Disordered" evidence="1">
    <location>
        <begin position="87"/>
        <end position="123"/>
    </location>
</feature>
<dbReference type="VEuPathDB" id="FungiDB:AeMF1_002380"/>
<sequence length="653" mass="74860">MGEPGERVGTQRTAHLWKHFIKRKDLGKYYNNWRVECRWCRQAYDNRKDDDTIPEPKVLISTTIKMKAHLKQCDYADINELGVIHSPTPLVKSSSAPKRHKTKKTTEPTSPLQPSSRIDPSDEQTLPYSTAYIWAHYTKREDLGKYHNNWYVECKHCRRAYDEQTDKTTAKEPTVLISAMAKMKTHLKKCIHIPREDLLAFHEINQKMVPLKRRRVDKHDKDVQDDNSDKPQPDDDGSIRVIVVPSHKAEEPFWLARVVAEPRKDDECVDITWLSRSSSGTYVVANDDSIPISSILCQVVVTEDTPGEFTLSNPSVDEIHQGLNTVDRPPFSFVKTEKVKTNPPRSYLKKENSATAGSGGHEGGRRHPIWQFFTKRVDLGKYFTNWYVECNFCLSAHQANPDVVQRPPTMRSTIPNMQVHYDSCPNRPHDASTAPSAAPAGGASHSKEVMVAKEERLPWRCLWRHFAKRVDLPRYYFYVQVECRHCRAAFPSKTSQEPDVMISSPPLMRQHLRDCPWINFDDILDHDQNTNNDDVDDTMDKQHHEAPPSPSSVLYEAMAFTAIRCDQGFWIAQLGYDVTSAMMDKGDTLVEVTWLDRASDGTYAFTVDQEIPVHTIVCRVQLVHEPSSKNGGEGAFHLARDELLRIETIMRER</sequence>
<evidence type="ECO:0000313" key="3">
    <source>
        <dbReference type="Proteomes" id="UP000481153"/>
    </source>
</evidence>
<feature type="region of interest" description="Disordered" evidence="1">
    <location>
        <begin position="342"/>
        <end position="365"/>
    </location>
</feature>
<proteinExistence type="predicted"/>
<feature type="compositionally biased region" description="Basic and acidic residues" evidence="1">
    <location>
        <begin position="217"/>
        <end position="233"/>
    </location>
</feature>
<evidence type="ECO:0000256" key="1">
    <source>
        <dbReference type="SAM" id="MobiDB-lite"/>
    </source>
</evidence>
<comment type="caution">
    <text evidence="2">The sequence shown here is derived from an EMBL/GenBank/DDBJ whole genome shotgun (WGS) entry which is preliminary data.</text>
</comment>
<reference evidence="2 3" key="1">
    <citation type="submission" date="2019-07" db="EMBL/GenBank/DDBJ databases">
        <title>Genomics analysis of Aphanomyces spp. identifies a new class of oomycete effector associated with host adaptation.</title>
        <authorList>
            <person name="Gaulin E."/>
        </authorList>
    </citation>
    <scope>NUCLEOTIDE SEQUENCE [LARGE SCALE GENOMIC DNA]</scope>
    <source>
        <strain evidence="2 3">ATCC 201684</strain>
    </source>
</reference>
<feature type="compositionally biased region" description="Low complexity" evidence="1">
    <location>
        <begin position="431"/>
        <end position="444"/>
    </location>
</feature>
<accession>A0A6G0WM74</accession>
<keyword evidence="3" id="KW-1185">Reference proteome</keyword>
<dbReference type="Proteomes" id="UP000481153">
    <property type="component" value="Unassembled WGS sequence"/>
</dbReference>